<dbReference type="GO" id="GO:0003677">
    <property type="term" value="F:DNA binding"/>
    <property type="evidence" value="ECO:0007669"/>
    <property type="project" value="UniProtKB-KW"/>
</dbReference>
<evidence type="ECO:0000256" key="15">
    <source>
        <dbReference type="ARBA" id="ARBA00023004"/>
    </source>
</evidence>
<keyword evidence="4 20" id="KW-0004">4Fe-4S</keyword>
<organism evidence="25 26">
    <name type="scientific">Brachionus plicatilis</name>
    <name type="common">Marine rotifer</name>
    <name type="synonym">Brachionus muelleri</name>
    <dbReference type="NCBI Taxonomy" id="10195"/>
    <lineage>
        <taxon>Eukaryota</taxon>
        <taxon>Metazoa</taxon>
        <taxon>Spiralia</taxon>
        <taxon>Gnathifera</taxon>
        <taxon>Rotifera</taxon>
        <taxon>Eurotatoria</taxon>
        <taxon>Monogononta</taxon>
        <taxon>Pseudotrocha</taxon>
        <taxon>Ploima</taxon>
        <taxon>Brachionidae</taxon>
        <taxon>Brachionus</taxon>
    </lineage>
</organism>
<evidence type="ECO:0000256" key="3">
    <source>
        <dbReference type="ARBA" id="ARBA00005755"/>
    </source>
</evidence>
<dbReference type="Gene3D" id="1.10.287.690">
    <property type="entry name" value="Helix hairpin bin"/>
    <property type="match status" value="1"/>
</dbReference>
<dbReference type="NCBIfam" id="TIGR00592">
    <property type="entry name" value="pol2"/>
    <property type="match status" value="1"/>
</dbReference>
<evidence type="ECO:0000259" key="24">
    <source>
        <dbReference type="Pfam" id="PF24055"/>
    </source>
</evidence>
<keyword evidence="10 20" id="KW-0863">Zinc-finger</keyword>
<dbReference type="GO" id="GO:0003887">
    <property type="term" value="F:DNA-directed DNA polymerase activity"/>
    <property type="evidence" value="ECO:0007669"/>
    <property type="project" value="UniProtKB-KW"/>
</dbReference>
<protein>
    <recommendedName>
        <fullName evidence="20">DNA polymerase</fullName>
        <ecNumber evidence="20">2.7.7.7</ecNumber>
    </recommendedName>
</protein>
<feature type="domain" description="C4-type zinc-finger of DNA polymerase delta" evidence="23">
    <location>
        <begin position="896"/>
        <end position="969"/>
    </location>
</feature>
<dbReference type="InterPro" id="IPR023211">
    <property type="entry name" value="DNA_pol_palm_dom_sf"/>
</dbReference>
<evidence type="ECO:0000256" key="9">
    <source>
        <dbReference type="ARBA" id="ARBA00022723"/>
    </source>
</evidence>
<dbReference type="GO" id="GO:0051539">
    <property type="term" value="F:4 iron, 4 sulfur cluster binding"/>
    <property type="evidence" value="ECO:0007669"/>
    <property type="project" value="UniProtKB-KW"/>
</dbReference>
<feature type="domain" description="DNA-directed DNA polymerase family B exonuclease" evidence="22">
    <location>
        <begin position="129"/>
        <end position="366"/>
    </location>
</feature>
<keyword evidence="15 20" id="KW-0408">Iron</keyword>
<dbReference type="GO" id="GO:0006297">
    <property type="term" value="P:nucleotide-excision repair, DNA gap filling"/>
    <property type="evidence" value="ECO:0007669"/>
    <property type="project" value="TreeGrafter"/>
</dbReference>
<proteinExistence type="inferred from homology"/>
<dbReference type="Gene3D" id="3.30.420.10">
    <property type="entry name" value="Ribonuclease H-like superfamily/Ribonuclease H"/>
    <property type="match status" value="1"/>
</dbReference>
<dbReference type="InterPro" id="IPR006172">
    <property type="entry name" value="DNA-dir_DNA_pol_B"/>
</dbReference>
<dbReference type="InterPro" id="IPR012337">
    <property type="entry name" value="RNaseH-like_sf"/>
</dbReference>
<keyword evidence="8" id="KW-0540">Nuclease</keyword>
<keyword evidence="11" id="KW-0378">Hydrolase</keyword>
<dbReference type="FunFam" id="1.10.287.690:FF:000001">
    <property type="entry name" value="DNA polymerase"/>
    <property type="match status" value="1"/>
</dbReference>
<dbReference type="InterPro" id="IPR025687">
    <property type="entry name" value="Znf-C4pol"/>
</dbReference>
<gene>
    <name evidence="25" type="ORF">BpHYR1_021943</name>
</gene>
<comment type="cofactor">
    <cofactor evidence="1 20">
        <name>[4Fe-4S] cluster</name>
        <dbReference type="ChEBI" id="CHEBI:49883"/>
    </cofactor>
</comment>
<evidence type="ECO:0000256" key="4">
    <source>
        <dbReference type="ARBA" id="ARBA00022485"/>
    </source>
</evidence>
<feature type="domain" description="DNA-directed DNA polymerase family B multifunctional" evidence="21">
    <location>
        <begin position="431"/>
        <end position="858"/>
    </location>
</feature>
<dbReference type="PRINTS" id="PR00106">
    <property type="entry name" value="DNAPOLB"/>
</dbReference>
<dbReference type="GO" id="GO:0008296">
    <property type="term" value="F:3'-5'-DNA exonuclease activity"/>
    <property type="evidence" value="ECO:0007669"/>
    <property type="project" value="TreeGrafter"/>
</dbReference>
<dbReference type="Gene3D" id="3.90.1600.10">
    <property type="entry name" value="Palm domain of DNA polymerase"/>
    <property type="match status" value="1"/>
</dbReference>
<dbReference type="Gene3D" id="2.40.50.730">
    <property type="match status" value="2"/>
</dbReference>
<dbReference type="InterPro" id="IPR050240">
    <property type="entry name" value="DNA_pol_type-B"/>
</dbReference>
<keyword evidence="16 20" id="KW-0411">Iron-sulfur</keyword>
<dbReference type="GO" id="GO:0008270">
    <property type="term" value="F:zinc ion binding"/>
    <property type="evidence" value="ECO:0007669"/>
    <property type="project" value="UniProtKB-KW"/>
</dbReference>
<dbReference type="GO" id="GO:0000166">
    <property type="term" value="F:nucleotide binding"/>
    <property type="evidence" value="ECO:0007669"/>
    <property type="project" value="InterPro"/>
</dbReference>
<evidence type="ECO:0000256" key="13">
    <source>
        <dbReference type="ARBA" id="ARBA00022839"/>
    </source>
</evidence>
<evidence type="ECO:0000256" key="10">
    <source>
        <dbReference type="ARBA" id="ARBA00022771"/>
    </source>
</evidence>
<keyword evidence="5 20" id="KW-0808">Transferase</keyword>
<keyword evidence="6 20" id="KW-0548">Nucleotidyltransferase</keyword>
<evidence type="ECO:0000259" key="21">
    <source>
        <dbReference type="Pfam" id="PF00136"/>
    </source>
</evidence>
<dbReference type="InterPro" id="IPR056435">
    <property type="entry name" value="DPOD/Z_N"/>
</dbReference>
<dbReference type="STRING" id="10195.A0A3M7PYY1"/>
<dbReference type="EC" id="2.7.7.7" evidence="20"/>
<dbReference type="EMBL" id="REGN01008119">
    <property type="protein sequence ID" value="RNA04402.1"/>
    <property type="molecule type" value="Genomic_DNA"/>
</dbReference>
<evidence type="ECO:0000256" key="20">
    <source>
        <dbReference type="RuleBase" id="RU000442"/>
    </source>
</evidence>
<evidence type="ECO:0000256" key="17">
    <source>
        <dbReference type="ARBA" id="ARBA00023125"/>
    </source>
</evidence>
<dbReference type="InterPro" id="IPR043502">
    <property type="entry name" value="DNA/RNA_pol_sf"/>
</dbReference>
<keyword evidence="17 20" id="KW-0238">DNA-binding</keyword>
<feature type="domain" description="DNA polymerase delta/zeta catalytic subunit N-terminal" evidence="24">
    <location>
        <begin position="32"/>
        <end position="104"/>
    </location>
</feature>
<dbReference type="CDD" id="cd05533">
    <property type="entry name" value="POLBc_delta"/>
    <property type="match status" value="1"/>
</dbReference>
<dbReference type="Pfam" id="PF14260">
    <property type="entry name" value="zf-C4pol"/>
    <property type="match status" value="1"/>
</dbReference>
<evidence type="ECO:0000259" key="23">
    <source>
        <dbReference type="Pfam" id="PF14260"/>
    </source>
</evidence>
<dbReference type="Proteomes" id="UP000276133">
    <property type="component" value="Unassembled WGS sequence"/>
</dbReference>
<keyword evidence="26" id="KW-1185">Reference proteome</keyword>
<keyword evidence="13" id="KW-0269">Exonuclease</keyword>
<dbReference type="SUPFAM" id="SSF53098">
    <property type="entry name" value="Ribonuclease H-like"/>
    <property type="match status" value="1"/>
</dbReference>
<dbReference type="Pfam" id="PF24055">
    <property type="entry name" value="POL3_N"/>
    <property type="match status" value="1"/>
</dbReference>
<dbReference type="PANTHER" id="PTHR10322:SF23">
    <property type="entry name" value="DNA POLYMERASE DELTA CATALYTIC SUBUNIT"/>
    <property type="match status" value="1"/>
</dbReference>
<keyword evidence="7 20" id="KW-0235">DNA replication</keyword>
<dbReference type="GO" id="GO:0045004">
    <property type="term" value="P:DNA replication proofreading"/>
    <property type="evidence" value="ECO:0007669"/>
    <property type="project" value="TreeGrafter"/>
</dbReference>
<evidence type="ECO:0000256" key="6">
    <source>
        <dbReference type="ARBA" id="ARBA00022695"/>
    </source>
</evidence>
<evidence type="ECO:0000256" key="11">
    <source>
        <dbReference type="ARBA" id="ARBA00022801"/>
    </source>
</evidence>
<dbReference type="InterPro" id="IPR006133">
    <property type="entry name" value="DNA-dir_DNA_pol_B_exonuc"/>
</dbReference>
<evidence type="ECO:0000256" key="2">
    <source>
        <dbReference type="ARBA" id="ARBA00004123"/>
    </source>
</evidence>
<dbReference type="GO" id="GO:0043625">
    <property type="term" value="C:delta DNA polymerase complex"/>
    <property type="evidence" value="ECO:0007669"/>
    <property type="project" value="TreeGrafter"/>
</dbReference>
<dbReference type="GO" id="GO:0006287">
    <property type="term" value="P:base-excision repair, gap-filling"/>
    <property type="evidence" value="ECO:0007669"/>
    <property type="project" value="TreeGrafter"/>
</dbReference>
<dbReference type="SMART" id="SM00486">
    <property type="entry name" value="POLBc"/>
    <property type="match status" value="1"/>
</dbReference>
<accession>A0A3M7PYY1</accession>
<evidence type="ECO:0000259" key="22">
    <source>
        <dbReference type="Pfam" id="PF03104"/>
    </source>
</evidence>
<reference evidence="25 26" key="1">
    <citation type="journal article" date="2018" name="Sci. Rep.">
        <title>Genomic signatures of local adaptation to the degree of environmental predictability in rotifers.</title>
        <authorList>
            <person name="Franch-Gras L."/>
            <person name="Hahn C."/>
            <person name="Garcia-Roger E.M."/>
            <person name="Carmona M.J."/>
            <person name="Serra M."/>
            <person name="Gomez A."/>
        </authorList>
    </citation>
    <scope>NUCLEOTIDE SEQUENCE [LARGE SCALE GENOMIC DNA]</scope>
    <source>
        <strain evidence="25">HYR1</strain>
    </source>
</reference>
<evidence type="ECO:0000313" key="25">
    <source>
        <dbReference type="EMBL" id="RNA04402.1"/>
    </source>
</evidence>
<dbReference type="FunFam" id="1.10.132.60:FF:000001">
    <property type="entry name" value="DNA polymerase"/>
    <property type="match status" value="1"/>
</dbReference>
<evidence type="ECO:0000256" key="8">
    <source>
        <dbReference type="ARBA" id="ARBA00022722"/>
    </source>
</evidence>
<dbReference type="Gene3D" id="1.10.132.60">
    <property type="entry name" value="DNA polymerase family B, C-terminal domain"/>
    <property type="match status" value="1"/>
</dbReference>
<evidence type="ECO:0000313" key="26">
    <source>
        <dbReference type="Proteomes" id="UP000276133"/>
    </source>
</evidence>
<dbReference type="OrthoDB" id="2414538at2759"/>
<dbReference type="InterPro" id="IPR036397">
    <property type="entry name" value="RNaseH_sf"/>
</dbReference>
<name>A0A3M7PYY1_BRAPC</name>
<keyword evidence="12 20" id="KW-0862">Zinc</keyword>
<keyword evidence="14 20" id="KW-0239">DNA-directed DNA polymerase</keyword>
<evidence type="ECO:0000256" key="18">
    <source>
        <dbReference type="ARBA" id="ARBA00023242"/>
    </source>
</evidence>
<dbReference type="AlphaFoldDB" id="A0A3M7PYY1"/>
<evidence type="ECO:0000256" key="7">
    <source>
        <dbReference type="ARBA" id="ARBA00022705"/>
    </source>
</evidence>
<dbReference type="InterPro" id="IPR017964">
    <property type="entry name" value="DNA-dir_DNA_pol_B_CS"/>
</dbReference>
<dbReference type="CDD" id="cd05777">
    <property type="entry name" value="DNA_polB_delta_exo"/>
    <property type="match status" value="1"/>
</dbReference>
<keyword evidence="9 20" id="KW-0479">Metal-binding</keyword>
<evidence type="ECO:0000256" key="16">
    <source>
        <dbReference type="ARBA" id="ARBA00023014"/>
    </source>
</evidence>
<dbReference type="FunFam" id="3.30.420.10:FF:000351">
    <property type="entry name" value="DNA polymerase"/>
    <property type="match status" value="1"/>
</dbReference>
<comment type="caution">
    <text evidence="25">The sequence shown here is derived from an EMBL/GenBank/DDBJ whole genome shotgun (WGS) entry which is preliminary data.</text>
</comment>
<dbReference type="Pfam" id="PF00136">
    <property type="entry name" value="DNA_pol_B"/>
    <property type="match status" value="1"/>
</dbReference>
<dbReference type="SUPFAM" id="SSF56672">
    <property type="entry name" value="DNA/RNA polymerases"/>
    <property type="match status" value="1"/>
</dbReference>
<evidence type="ECO:0000256" key="1">
    <source>
        <dbReference type="ARBA" id="ARBA00001966"/>
    </source>
</evidence>
<dbReference type="PROSITE" id="PS00116">
    <property type="entry name" value="DNA_POLYMERASE_B"/>
    <property type="match status" value="1"/>
</dbReference>
<evidence type="ECO:0000256" key="12">
    <source>
        <dbReference type="ARBA" id="ARBA00022833"/>
    </source>
</evidence>
<keyword evidence="18 20" id="KW-0539">Nucleus</keyword>
<evidence type="ECO:0000256" key="19">
    <source>
        <dbReference type="ARBA" id="ARBA00049244"/>
    </source>
</evidence>
<dbReference type="Pfam" id="PF03104">
    <property type="entry name" value="DNA_pol_B_exo1"/>
    <property type="match status" value="1"/>
</dbReference>
<comment type="similarity">
    <text evidence="3 20">Belongs to the DNA polymerase type-B family.</text>
</comment>
<comment type="subcellular location">
    <subcellularLocation>
        <location evidence="2 20">Nucleus</location>
    </subcellularLocation>
</comment>
<dbReference type="PANTHER" id="PTHR10322">
    <property type="entry name" value="DNA POLYMERASE CATALYTIC SUBUNIT"/>
    <property type="match status" value="1"/>
</dbReference>
<sequence>MKESLSSAQKVPIFRLYGVNEGGNSILAHLYGYVPYIYCSAPNGVKQTDLHKFTESLNHAVRNEVKQKDAPEHIILGIKIESKENIYGFHGNKKSLFLRIELVLSKFIPVVKRMLETGFEFPTYGMQGYQTFESNIDFEIRFMADLHITGCNWIEIPAGVYKIRDKSEYMSRCQLEIDLNIKDLISHPAEGEWIKIAPLRMLSFDIECAGRKGVFPEAEKDPVIQIANMVQRQGEKDPFIRNIFTLNTCAPIVGSQVMSHMKEGEMLMAWSNFVREVDPDIITGYNIQNFDIAYLLNRAKTLKVDLFPFLGRLKNIKTTEKKVVLQSKQMGRRENKSINMEGRVIFDLLLVLVRDYKLRSYTLNAVSFYFLQEQKEDVHHSIISDLQHGNEQTRRRLAVYCLKDAYLPLRLIDKLMCIINYMEMARVTGVPLGYLLNRGQQIKVVSQLLRKAKEQELLIPAMKIDVNDEFEGATVIEPIKGYYDVPISTLDFSSLYPSIMIAHNLCYTTLLRGRPNDLKPEEYTATPSGNFFVKSELRMGVLPEILDNLLKARKRAKQMMKEEKDPFKYKVLDGRQLALKMSANSVYGFTGAQVGKLPCLEISQSVTAFGRTMIEKTKQLVEERYQMKNGYKFDAKVIYGDTDSVMIKFGVDNLVDAMKLGQEAAEFISSTFVKPIKLEFEKCYFPYLLINKKRYAGLYFTKPEKYDKMDCKGIETVRRDNSPLVANLISVCLQKLLIDRDPTGAINYAKQTISDLLCNRIDISQLVITKELTKTDKEYAGKQAHVELANKMRKRDPGSAPQLGDRVPFVIVAGSKGQATYEKAEDPVFVLEHNLPIDTRYYLENQISKPLIRIFEPILHERAEFVLLKGEHTLTKTVTISKIGGLAAFTKKKETCLSCKSILSDKELNDAVCSHCKPKESELYQKQICTMAALEDKFNRLWTQCQRCQGSLHEDVICTNQDCPIFYMRKKVQKDLQENDKLIGRFGKINW</sequence>
<evidence type="ECO:0000256" key="5">
    <source>
        <dbReference type="ARBA" id="ARBA00022679"/>
    </source>
</evidence>
<dbReference type="InterPro" id="IPR042087">
    <property type="entry name" value="DNA_pol_B_thumb"/>
</dbReference>
<comment type="catalytic activity">
    <reaction evidence="19 20">
        <text>DNA(n) + a 2'-deoxyribonucleoside 5'-triphosphate = DNA(n+1) + diphosphate</text>
        <dbReference type="Rhea" id="RHEA:22508"/>
        <dbReference type="Rhea" id="RHEA-COMP:17339"/>
        <dbReference type="Rhea" id="RHEA-COMP:17340"/>
        <dbReference type="ChEBI" id="CHEBI:33019"/>
        <dbReference type="ChEBI" id="CHEBI:61560"/>
        <dbReference type="ChEBI" id="CHEBI:173112"/>
        <dbReference type="EC" id="2.7.7.7"/>
    </reaction>
</comment>
<evidence type="ECO:0000256" key="14">
    <source>
        <dbReference type="ARBA" id="ARBA00022932"/>
    </source>
</evidence>
<dbReference type="InterPro" id="IPR006134">
    <property type="entry name" value="DNA-dir_DNA_pol_B_multi_dom"/>
</dbReference>